<dbReference type="RefSeq" id="XP_041199994.1">
    <property type="nucleotide sequence ID" value="XM_041333985.1"/>
</dbReference>
<feature type="transmembrane region" description="Helical" evidence="1">
    <location>
        <begin position="61"/>
        <end position="83"/>
    </location>
</feature>
<dbReference type="OrthoDB" id="2702085at2759"/>
<accession>A0A9P7EPJ5</accession>
<name>A0A9P7EPJ5_9AGAM</name>
<comment type="caution">
    <text evidence="2">The sequence shown here is derived from an EMBL/GenBank/DDBJ whole genome shotgun (WGS) entry which is preliminary data.</text>
</comment>
<evidence type="ECO:0000313" key="3">
    <source>
        <dbReference type="Proteomes" id="UP000807769"/>
    </source>
</evidence>
<keyword evidence="3" id="KW-1185">Reference proteome</keyword>
<dbReference type="Proteomes" id="UP000807769">
    <property type="component" value="Unassembled WGS sequence"/>
</dbReference>
<dbReference type="EMBL" id="JABBWG010000001">
    <property type="protein sequence ID" value="KAG1827147.1"/>
    <property type="molecule type" value="Genomic_DNA"/>
</dbReference>
<keyword evidence="1" id="KW-0812">Transmembrane</keyword>
<evidence type="ECO:0000313" key="2">
    <source>
        <dbReference type="EMBL" id="KAG1827147.1"/>
    </source>
</evidence>
<dbReference type="GeneID" id="64628002"/>
<evidence type="ECO:0000256" key="1">
    <source>
        <dbReference type="SAM" id="Phobius"/>
    </source>
</evidence>
<feature type="transmembrane region" description="Helical" evidence="1">
    <location>
        <begin position="142"/>
        <end position="163"/>
    </location>
</feature>
<dbReference type="AlphaFoldDB" id="A0A9P7EPJ5"/>
<organism evidence="2 3">
    <name type="scientific">Suillus subaureus</name>
    <dbReference type="NCBI Taxonomy" id="48587"/>
    <lineage>
        <taxon>Eukaryota</taxon>
        <taxon>Fungi</taxon>
        <taxon>Dikarya</taxon>
        <taxon>Basidiomycota</taxon>
        <taxon>Agaricomycotina</taxon>
        <taxon>Agaricomycetes</taxon>
        <taxon>Agaricomycetidae</taxon>
        <taxon>Boletales</taxon>
        <taxon>Suillineae</taxon>
        <taxon>Suillaceae</taxon>
        <taxon>Suillus</taxon>
    </lineage>
</organism>
<reference evidence="2" key="1">
    <citation type="journal article" date="2020" name="New Phytol.">
        <title>Comparative genomics reveals dynamic genome evolution in host specialist ectomycorrhizal fungi.</title>
        <authorList>
            <person name="Lofgren L.A."/>
            <person name="Nguyen N.H."/>
            <person name="Vilgalys R."/>
            <person name="Ruytinx J."/>
            <person name="Liao H.L."/>
            <person name="Branco S."/>
            <person name="Kuo A."/>
            <person name="LaButti K."/>
            <person name="Lipzen A."/>
            <person name="Andreopoulos W."/>
            <person name="Pangilinan J."/>
            <person name="Riley R."/>
            <person name="Hundley H."/>
            <person name="Na H."/>
            <person name="Barry K."/>
            <person name="Grigoriev I.V."/>
            <person name="Stajich J.E."/>
            <person name="Kennedy P.G."/>
        </authorList>
    </citation>
    <scope>NUCLEOTIDE SEQUENCE</scope>
    <source>
        <strain evidence="2">MN1</strain>
    </source>
</reference>
<keyword evidence="1" id="KW-1133">Transmembrane helix</keyword>
<keyword evidence="1" id="KW-0472">Membrane</keyword>
<protein>
    <submittedName>
        <fullName evidence="2">Uncharacterized protein</fullName>
    </submittedName>
</protein>
<proteinExistence type="predicted"/>
<sequence>MLHHLQPYDMPLLCDCDNLLQDLPHIVLVVVTSGLGDSVALKPARSPVLMLLESNPRSMMLASMILMPVTCQWMHFLTIWLPGVNRSILTAISMQMVDFHVQTTPKSMMWVTLLLKMWKVAQTVFRRLIMGMESIDTSQIRCIMIFGPISAQPMFFLCFFLNITN</sequence>
<gene>
    <name evidence="2" type="ORF">BJ212DRAFT_1310549</name>
</gene>